<sequence length="547" mass="59221">MTERSSLVQTPPRVVSPLAQRGTPSSIWGTPLESCSLTAPLAPRGLPSPMSSQPSVPNEAVTTSRGPCTCVPLLKFSSDAELPHLEPEGLATLAALPPPVSVVTFLGDGRCGKSTLASRLVTGDSGLIFPVGDTGEPVTAGIDLCVVPSWSEGSLVVFDCEGGNNPAGAIRSAVDLVAMLGSTLTVQVVWGQMGEGQLQQIGQALAARDRLMTGSNAGQPAQRLLLVVNGCHLRYSPSHLAKAFLEVHTGSESARSELRANIKRAYEHIRFVTVPLEMDLTFNEKVSEFEQAVREHCSPVELAGSRLSGAQVVEMLRSAVGELKNTGAVPVPSVFRHVIYDHLLMPLVTRLTAEVETSMPDLDDGEYRPLVLDCRADTLESFDRDSCHLTYAELVAEARRELRDRIDRIWLNFAARNEAIGEQDRDVTTEFDTRYSHSEERVVAWRRPCIVMGKKKPVVQACNVFRVWTRTRVLKKNGRVAYSEWMPNSTVESAGSLDADCLNRSTGSCSAARPLSAPRSEGGGECPRSASAPPSLDRGARSWGKLW</sequence>
<evidence type="ECO:0000313" key="2">
    <source>
        <dbReference type="EMBL" id="CAE4570817.1"/>
    </source>
</evidence>
<name>A0A7S4UIU1_9DINO</name>
<dbReference type="EMBL" id="HBNR01015870">
    <property type="protein sequence ID" value="CAE4570817.1"/>
    <property type="molecule type" value="Transcribed_RNA"/>
</dbReference>
<dbReference type="SUPFAM" id="SSF52540">
    <property type="entry name" value="P-loop containing nucleoside triphosphate hydrolases"/>
    <property type="match status" value="1"/>
</dbReference>
<feature type="region of interest" description="Disordered" evidence="1">
    <location>
        <begin position="1"/>
        <end position="61"/>
    </location>
</feature>
<reference evidence="2" key="1">
    <citation type="submission" date="2021-01" db="EMBL/GenBank/DDBJ databases">
        <authorList>
            <person name="Corre E."/>
            <person name="Pelletier E."/>
            <person name="Niang G."/>
            <person name="Scheremetjew M."/>
            <person name="Finn R."/>
            <person name="Kale V."/>
            <person name="Holt S."/>
            <person name="Cochrane G."/>
            <person name="Meng A."/>
            <person name="Brown T."/>
            <person name="Cohen L."/>
        </authorList>
    </citation>
    <scope>NUCLEOTIDE SEQUENCE</scope>
    <source>
        <strain evidence="2">CCMP3105</strain>
    </source>
</reference>
<accession>A0A7S4UIU1</accession>
<feature type="compositionally biased region" description="Polar residues" evidence="1">
    <location>
        <begin position="22"/>
        <end position="37"/>
    </location>
</feature>
<protein>
    <recommendedName>
        <fullName evidence="3">Guanylate-binding protein N-terminal domain-containing protein</fullName>
    </recommendedName>
</protein>
<dbReference type="InterPro" id="IPR027417">
    <property type="entry name" value="P-loop_NTPase"/>
</dbReference>
<evidence type="ECO:0000256" key="1">
    <source>
        <dbReference type="SAM" id="MobiDB-lite"/>
    </source>
</evidence>
<organism evidence="2">
    <name type="scientific">Alexandrium monilatum</name>
    <dbReference type="NCBI Taxonomy" id="311494"/>
    <lineage>
        <taxon>Eukaryota</taxon>
        <taxon>Sar</taxon>
        <taxon>Alveolata</taxon>
        <taxon>Dinophyceae</taxon>
        <taxon>Gonyaulacales</taxon>
        <taxon>Pyrocystaceae</taxon>
        <taxon>Alexandrium</taxon>
    </lineage>
</organism>
<proteinExistence type="predicted"/>
<gene>
    <name evidence="2" type="ORF">AMON00008_LOCUS10436</name>
</gene>
<dbReference type="AlphaFoldDB" id="A0A7S4UIU1"/>
<feature type="compositionally biased region" description="Polar residues" evidence="1">
    <location>
        <begin position="49"/>
        <end position="61"/>
    </location>
</feature>
<evidence type="ECO:0008006" key="3">
    <source>
        <dbReference type="Google" id="ProtNLM"/>
    </source>
</evidence>
<dbReference type="Gene3D" id="3.40.50.300">
    <property type="entry name" value="P-loop containing nucleotide triphosphate hydrolases"/>
    <property type="match status" value="1"/>
</dbReference>
<feature type="region of interest" description="Disordered" evidence="1">
    <location>
        <begin position="509"/>
        <end position="547"/>
    </location>
</feature>
<dbReference type="PANTHER" id="PTHR10751">
    <property type="entry name" value="GUANYLATE BINDING PROTEIN"/>
    <property type="match status" value="1"/>
</dbReference>